<accession>A7VUZ4</accession>
<dbReference type="HOGENOM" id="CLU_3355464_0_0_9"/>
<protein>
    <submittedName>
        <fullName evidence="1">Uncharacterized protein</fullName>
    </submittedName>
</protein>
<reference evidence="1 2" key="1">
    <citation type="submission" date="2007-08" db="EMBL/GenBank/DDBJ databases">
        <title>Draft genome sequence of Clostridium leptum (DSM 753).</title>
        <authorList>
            <person name="Sudarsanam P."/>
            <person name="Ley R."/>
            <person name="Guruge J."/>
            <person name="Turnbaugh P.J."/>
            <person name="Mahowald M."/>
            <person name="Liep D."/>
            <person name="Gordon J."/>
        </authorList>
    </citation>
    <scope>NUCLEOTIDE SEQUENCE [LARGE SCALE GENOMIC DNA]</scope>
    <source>
        <strain evidence="1 2">DSM 753</strain>
    </source>
</reference>
<dbReference type="EMBL" id="ABCB02000019">
    <property type="protein sequence ID" value="EDO60794.1"/>
    <property type="molecule type" value="Genomic_DNA"/>
</dbReference>
<organism evidence="1 2">
    <name type="scientific">[Clostridium] leptum DSM 753</name>
    <dbReference type="NCBI Taxonomy" id="428125"/>
    <lineage>
        <taxon>Bacteria</taxon>
        <taxon>Bacillati</taxon>
        <taxon>Bacillota</taxon>
        <taxon>Clostridia</taxon>
        <taxon>Eubacteriales</taxon>
        <taxon>Oscillospiraceae</taxon>
        <taxon>Oscillospiraceae incertae sedis</taxon>
    </lineage>
</organism>
<proteinExistence type="predicted"/>
<comment type="caution">
    <text evidence="1">The sequence shown here is derived from an EMBL/GenBank/DDBJ whole genome shotgun (WGS) entry which is preliminary data.</text>
</comment>
<evidence type="ECO:0000313" key="2">
    <source>
        <dbReference type="Proteomes" id="UP000003490"/>
    </source>
</evidence>
<sequence>MLLVGKGFLMRTDVRLSIIIEPPKTESFGGFLAAGN</sequence>
<dbReference type="AlphaFoldDB" id="A7VUZ4"/>
<name>A7VUZ4_9FIRM</name>
<reference evidence="1 2" key="2">
    <citation type="submission" date="2007-08" db="EMBL/GenBank/DDBJ databases">
        <authorList>
            <person name="Fulton L."/>
            <person name="Clifton S."/>
            <person name="Fulton B."/>
            <person name="Xu J."/>
            <person name="Minx P."/>
            <person name="Pepin K.H."/>
            <person name="Johnson M."/>
            <person name="Thiruvilangam P."/>
            <person name="Bhonagiri V."/>
            <person name="Nash W.E."/>
            <person name="Wang C."/>
            <person name="Mardis E.R."/>
            <person name="Wilson R.K."/>
        </authorList>
    </citation>
    <scope>NUCLEOTIDE SEQUENCE [LARGE SCALE GENOMIC DNA]</scope>
    <source>
        <strain evidence="1 2">DSM 753</strain>
    </source>
</reference>
<evidence type="ECO:0000313" key="1">
    <source>
        <dbReference type="EMBL" id="EDO60794.1"/>
    </source>
</evidence>
<dbReference type="Proteomes" id="UP000003490">
    <property type="component" value="Unassembled WGS sequence"/>
</dbReference>
<gene>
    <name evidence="1" type="ORF">CLOLEP_02399</name>
</gene>